<dbReference type="InterPro" id="IPR005835">
    <property type="entry name" value="NTP_transferase_dom"/>
</dbReference>
<reference evidence="2 3" key="1">
    <citation type="submission" date="2016-10" db="EMBL/GenBank/DDBJ databases">
        <authorList>
            <person name="de Groot N.N."/>
        </authorList>
    </citation>
    <scope>NUCLEOTIDE SEQUENCE [LARGE SCALE GENOMIC DNA]</scope>
    <source>
        <strain evidence="2 3">DSM 9236</strain>
    </source>
</reference>
<dbReference type="GO" id="GO:0016740">
    <property type="term" value="F:transferase activity"/>
    <property type="evidence" value="ECO:0007669"/>
    <property type="project" value="UniProtKB-KW"/>
</dbReference>
<dbReference type="RefSeq" id="WP_093913917.1">
    <property type="nucleotide sequence ID" value="NZ_FONL01000013.1"/>
</dbReference>
<evidence type="ECO:0000259" key="1">
    <source>
        <dbReference type="Pfam" id="PF00483"/>
    </source>
</evidence>
<dbReference type="Gene3D" id="3.90.550.10">
    <property type="entry name" value="Spore Coat Polysaccharide Biosynthesis Protein SpsA, Chain A"/>
    <property type="match status" value="1"/>
</dbReference>
<dbReference type="STRING" id="1123323.SAMN05216245_11348"/>
<dbReference type="AlphaFoldDB" id="A0A1I2CLA3"/>
<sequence>MNKTLVILAAGIGSRFGGGIKQLEPVDDCGHIIIDYSIHDAIEAGFNKIVFIIRHDIEKDFREVIGSRIEKICGAHNVKVAYAFQELSDIPDFAGREKAAGRTKPWGTGHAVLACDGLLDSPFCVINADDYYGKEGFVKAAQFLDKGQYGLVGYVLKNTLSDNGGVTRGICAVQDGKLTGITETKNIIKTADGAEANGFAVDTESLVSMNFWCYPQAFMEVLKKGFPVFLENLSDPMKDEYLLPIIADGMLKEGVAFTVLSSHDRWFGVTYKEDKPAVVNSFRKLIAEGVYKEDLYGDLD</sequence>
<feature type="domain" description="Nucleotidyl transferase" evidence="1">
    <location>
        <begin position="6"/>
        <end position="152"/>
    </location>
</feature>
<dbReference type="Proteomes" id="UP000198896">
    <property type="component" value="Unassembled WGS sequence"/>
</dbReference>
<evidence type="ECO:0000313" key="3">
    <source>
        <dbReference type="Proteomes" id="UP000198896"/>
    </source>
</evidence>
<evidence type="ECO:0000313" key="2">
    <source>
        <dbReference type="EMBL" id="SFE69179.1"/>
    </source>
</evidence>
<gene>
    <name evidence="2" type="ORF">SAMN05216245_11348</name>
</gene>
<proteinExistence type="predicted"/>
<dbReference type="EMBL" id="FONL01000013">
    <property type="protein sequence ID" value="SFE69179.1"/>
    <property type="molecule type" value="Genomic_DNA"/>
</dbReference>
<keyword evidence="3" id="KW-1185">Reference proteome</keyword>
<dbReference type="InterPro" id="IPR029044">
    <property type="entry name" value="Nucleotide-diphossugar_trans"/>
</dbReference>
<organism evidence="2 3">
    <name type="scientific">Succiniclasticum ruminis DSM 9236</name>
    <dbReference type="NCBI Taxonomy" id="1123323"/>
    <lineage>
        <taxon>Bacteria</taxon>
        <taxon>Bacillati</taxon>
        <taxon>Bacillota</taxon>
        <taxon>Negativicutes</taxon>
        <taxon>Acidaminococcales</taxon>
        <taxon>Acidaminococcaceae</taxon>
        <taxon>Succiniclasticum</taxon>
    </lineage>
</organism>
<name>A0A1I2CLA3_9FIRM</name>
<dbReference type="OrthoDB" id="9779926at2"/>
<dbReference type="Pfam" id="PF00483">
    <property type="entry name" value="NTP_transferase"/>
    <property type="match status" value="1"/>
</dbReference>
<dbReference type="SUPFAM" id="SSF53448">
    <property type="entry name" value="Nucleotide-diphospho-sugar transferases"/>
    <property type="match status" value="1"/>
</dbReference>
<protein>
    <submittedName>
        <fullName evidence="2">Nucleotidyl transferase</fullName>
    </submittedName>
</protein>
<accession>A0A1I2CLA3</accession>
<keyword evidence="2" id="KW-0808">Transferase</keyword>